<evidence type="ECO:0000256" key="3">
    <source>
        <dbReference type="ARBA" id="ARBA00021035"/>
    </source>
</evidence>
<dbReference type="GO" id="GO:0003887">
    <property type="term" value="F:DNA-directed DNA polymerase activity"/>
    <property type="evidence" value="ECO:0007669"/>
    <property type="project" value="UniProtKB-UniRule"/>
</dbReference>
<dbReference type="InterPro" id="IPR022637">
    <property type="entry name" value="DNA_polIII_beta_cen"/>
</dbReference>
<organism evidence="14 15">
    <name type="scientific">Leyella stercorea DSM 18206</name>
    <dbReference type="NCBI Taxonomy" id="1002367"/>
    <lineage>
        <taxon>Bacteria</taxon>
        <taxon>Pseudomonadati</taxon>
        <taxon>Bacteroidota</taxon>
        <taxon>Bacteroidia</taxon>
        <taxon>Bacteroidales</taxon>
        <taxon>Prevotellaceae</taxon>
        <taxon>Leyella</taxon>
    </lineage>
</organism>
<keyword evidence="8 10" id="KW-0239">DNA-directed DNA polymerase</keyword>
<feature type="domain" description="DNA polymerase III beta sliding clamp central" evidence="12">
    <location>
        <begin position="133"/>
        <end position="245"/>
    </location>
</feature>
<dbReference type="GO" id="GO:0009360">
    <property type="term" value="C:DNA polymerase III complex"/>
    <property type="evidence" value="ECO:0007669"/>
    <property type="project" value="InterPro"/>
</dbReference>
<evidence type="ECO:0000256" key="6">
    <source>
        <dbReference type="ARBA" id="ARBA00022695"/>
    </source>
</evidence>
<keyword evidence="7 10" id="KW-0235">DNA replication</keyword>
<dbReference type="PATRIC" id="fig|1002367.3.peg.1404"/>
<evidence type="ECO:0000256" key="4">
    <source>
        <dbReference type="ARBA" id="ARBA00022490"/>
    </source>
</evidence>
<dbReference type="SMART" id="SM00480">
    <property type="entry name" value="POL3Bc"/>
    <property type="match status" value="1"/>
</dbReference>
<dbReference type="PANTHER" id="PTHR30478">
    <property type="entry name" value="DNA POLYMERASE III SUBUNIT BETA"/>
    <property type="match status" value="1"/>
</dbReference>
<keyword evidence="9" id="KW-0238">DNA-binding</keyword>
<dbReference type="Pfam" id="PF00712">
    <property type="entry name" value="DNA_pol3_beta"/>
    <property type="match status" value="1"/>
</dbReference>
<dbReference type="RefSeq" id="WP_007900429.1">
    <property type="nucleotide sequence ID" value="NZ_JH379439.1"/>
</dbReference>
<keyword evidence="4 10" id="KW-0963">Cytoplasm</keyword>
<dbReference type="PIRSF" id="PIRSF000804">
    <property type="entry name" value="DNA_pol_III_b"/>
    <property type="match status" value="1"/>
</dbReference>
<dbReference type="HOGENOM" id="CLU_038149_4_1_10"/>
<gene>
    <name evidence="14" type="ORF">HMPREF0673_01737</name>
</gene>
<dbReference type="Gene3D" id="3.70.10.10">
    <property type="match status" value="1"/>
</dbReference>
<feature type="domain" description="DNA polymerase III beta sliding clamp C-terminal" evidence="13">
    <location>
        <begin position="248"/>
        <end position="370"/>
    </location>
</feature>
<dbReference type="Gene3D" id="3.10.150.10">
    <property type="entry name" value="DNA Polymerase III, subunit A, domain 2"/>
    <property type="match status" value="1"/>
</dbReference>
<dbReference type="SUPFAM" id="SSF55979">
    <property type="entry name" value="DNA clamp"/>
    <property type="match status" value="3"/>
</dbReference>
<protein>
    <recommendedName>
        <fullName evidence="3 10">Beta sliding clamp</fullName>
    </recommendedName>
</protein>
<evidence type="ECO:0000259" key="11">
    <source>
        <dbReference type="Pfam" id="PF00712"/>
    </source>
</evidence>
<comment type="similarity">
    <text evidence="2 10">Belongs to the beta sliding clamp family.</text>
</comment>
<evidence type="ECO:0000256" key="5">
    <source>
        <dbReference type="ARBA" id="ARBA00022679"/>
    </source>
</evidence>
<evidence type="ECO:0000256" key="10">
    <source>
        <dbReference type="PIRNR" id="PIRNR000804"/>
    </source>
</evidence>
<dbReference type="GO" id="GO:0005737">
    <property type="term" value="C:cytoplasm"/>
    <property type="evidence" value="ECO:0007669"/>
    <property type="project" value="UniProtKB-SubCell"/>
</dbReference>
<comment type="subcellular location">
    <subcellularLocation>
        <location evidence="1 10">Cytoplasm</location>
    </subcellularLocation>
</comment>
<dbReference type="Pfam" id="PF02768">
    <property type="entry name" value="DNA_pol3_beta_3"/>
    <property type="match status" value="1"/>
</dbReference>
<dbReference type="Pfam" id="PF02767">
    <property type="entry name" value="DNA_pol3_beta_2"/>
    <property type="match status" value="1"/>
</dbReference>
<dbReference type="InterPro" id="IPR022634">
    <property type="entry name" value="DNA_polIII_beta_N"/>
</dbReference>
<sequence>MQFTLSSGALNARLQTLARVINSKNTLSILDCFLFEVANNVLTVTASDSENVMQSTIELTECSGDGKFALSNRTILNAVKELPEQPLGFNVNENDFTVEIDYLNGSFKLTAQPADDFPMMQEVDGDVTSLVMDSNLFAENLSRSLFATAQDEIRPVMGGVYFDLNADNLAVVATDGHKLVRNRILTIKSDVPASFILPQKPAQLLKGVLPKCDGDVVVKFNSKGAEVRYADGCLNCRLIEGRYPNYNSVIPTANTNSINVDRKSLMGALKRVLPFASESSQLIRFHVEAQRLCLTAEDIDFATSAKESVACEYNGAKMDIGFKGGAIYEILNNIASDEVTIQLADPSRAGVVVPTVQPEGQEILMLIMPMLLND</sequence>
<comment type="subunit">
    <text evidence="10">Forms a ring-shaped head-to-tail homodimer around DNA.</text>
</comment>
<evidence type="ECO:0000259" key="12">
    <source>
        <dbReference type="Pfam" id="PF02767"/>
    </source>
</evidence>
<reference evidence="14 15" key="1">
    <citation type="submission" date="2011-08" db="EMBL/GenBank/DDBJ databases">
        <authorList>
            <person name="Weinstock G."/>
            <person name="Sodergren E."/>
            <person name="Clifton S."/>
            <person name="Fulton L."/>
            <person name="Fulton B."/>
            <person name="Courtney L."/>
            <person name="Fronick C."/>
            <person name="Harrison M."/>
            <person name="Strong C."/>
            <person name="Farmer C."/>
            <person name="Delahaunty K."/>
            <person name="Markovic C."/>
            <person name="Hall O."/>
            <person name="Minx P."/>
            <person name="Tomlinson C."/>
            <person name="Mitreva M."/>
            <person name="Hou S."/>
            <person name="Chen J."/>
            <person name="Wollam A."/>
            <person name="Pepin K.H."/>
            <person name="Johnson M."/>
            <person name="Bhonagiri V."/>
            <person name="Zhang X."/>
            <person name="Suruliraj S."/>
            <person name="Warren W."/>
            <person name="Chinwalla A."/>
            <person name="Mardis E.R."/>
            <person name="Wilson R.K."/>
        </authorList>
    </citation>
    <scope>NUCLEOTIDE SEQUENCE [LARGE SCALE GENOMIC DNA]</scope>
    <source>
        <strain evidence="14 15">DSM 18206</strain>
    </source>
</reference>
<feature type="domain" description="DNA polymerase III beta sliding clamp N-terminal" evidence="11">
    <location>
        <begin position="1"/>
        <end position="120"/>
    </location>
</feature>
<dbReference type="InterPro" id="IPR022635">
    <property type="entry name" value="DNA_polIII_beta_C"/>
</dbReference>
<evidence type="ECO:0000256" key="2">
    <source>
        <dbReference type="ARBA" id="ARBA00010752"/>
    </source>
</evidence>
<keyword evidence="5 10" id="KW-0808">Transferase</keyword>
<proteinExistence type="inferred from homology"/>
<evidence type="ECO:0000259" key="13">
    <source>
        <dbReference type="Pfam" id="PF02768"/>
    </source>
</evidence>
<evidence type="ECO:0000256" key="8">
    <source>
        <dbReference type="ARBA" id="ARBA00022932"/>
    </source>
</evidence>
<dbReference type="InterPro" id="IPR001001">
    <property type="entry name" value="DNA_polIII_beta"/>
</dbReference>
<dbReference type="AlphaFoldDB" id="G6AYM7"/>
<dbReference type="eggNOG" id="COG0592">
    <property type="taxonomic scope" value="Bacteria"/>
</dbReference>
<dbReference type="GO" id="GO:0006271">
    <property type="term" value="P:DNA strand elongation involved in DNA replication"/>
    <property type="evidence" value="ECO:0007669"/>
    <property type="project" value="TreeGrafter"/>
</dbReference>
<accession>G6AYM7</accession>
<dbReference type="GeneID" id="78337359"/>
<dbReference type="GO" id="GO:0008408">
    <property type="term" value="F:3'-5' exonuclease activity"/>
    <property type="evidence" value="ECO:0007669"/>
    <property type="project" value="InterPro"/>
</dbReference>
<dbReference type="InterPro" id="IPR046938">
    <property type="entry name" value="DNA_clamp_sf"/>
</dbReference>
<dbReference type="PANTHER" id="PTHR30478:SF0">
    <property type="entry name" value="BETA SLIDING CLAMP"/>
    <property type="match status" value="1"/>
</dbReference>
<comment type="caution">
    <text evidence="14">The sequence shown here is derived from an EMBL/GenBank/DDBJ whole genome shotgun (WGS) entry which is preliminary data.</text>
</comment>
<dbReference type="GO" id="GO:0003677">
    <property type="term" value="F:DNA binding"/>
    <property type="evidence" value="ECO:0007669"/>
    <property type="project" value="UniProtKB-UniRule"/>
</dbReference>
<name>G6AYM7_9BACT</name>
<dbReference type="NCBIfam" id="TIGR00663">
    <property type="entry name" value="dnan"/>
    <property type="match status" value="1"/>
</dbReference>
<comment type="function">
    <text evidence="10">Confers DNA tethering and processivity to DNA polymerases and other proteins. Acts as a clamp, forming a ring around DNA (a reaction catalyzed by the clamp-loading complex) which diffuses in an ATP-independent manner freely and bidirectionally along dsDNA. Initially characterized for its ability to contact the catalytic subunit of DNA polymerase III (Pol III), a complex, multichain enzyme responsible for most of the replicative synthesis in bacteria; Pol III exhibits 3'-5' exonuclease proofreading activity. The beta chain is required for initiation of replication as well as for processivity of DNA replication.</text>
</comment>
<dbReference type="Proteomes" id="UP000004407">
    <property type="component" value="Unassembled WGS sequence"/>
</dbReference>
<evidence type="ECO:0000313" key="14">
    <source>
        <dbReference type="EMBL" id="EHJ39031.1"/>
    </source>
</evidence>
<evidence type="ECO:0000256" key="1">
    <source>
        <dbReference type="ARBA" id="ARBA00004496"/>
    </source>
</evidence>
<dbReference type="CDD" id="cd00140">
    <property type="entry name" value="beta_clamp"/>
    <property type="match status" value="1"/>
</dbReference>
<evidence type="ECO:0000256" key="9">
    <source>
        <dbReference type="ARBA" id="ARBA00023125"/>
    </source>
</evidence>
<dbReference type="EMBL" id="AFZZ01000157">
    <property type="protein sequence ID" value="EHJ39031.1"/>
    <property type="molecule type" value="Genomic_DNA"/>
</dbReference>
<evidence type="ECO:0000313" key="15">
    <source>
        <dbReference type="Proteomes" id="UP000004407"/>
    </source>
</evidence>
<keyword evidence="6 10" id="KW-0548">Nucleotidyltransferase</keyword>
<evidence type="ECO:0000256" key="7">
    <source>
        <dbReference type="ARBA" id="ARBA00022705"/>
    </source>
</evidence>